<dbReference type="InterPro" id="IPR036298">
    <property type="entry name" value="Chalcone_isomerase_sf"/>
</dbReference>
<feature type="region of interest" description="Disordered" evidence="1">
    <location>
        <begin position="333"/>
        <end position="358"/>
    </location>
</feature>
<evidence type="ECO:0000259" key="3">
    <source>
        <dbReference type="Pfam" id="PF16035"/>
    </source>
</evidence>
<dbReference type="SUPFAM" id="SSF54626">
    <property type="entry name" value="Chalcone isomerase"/>
    <property type="match status" value="1"/>
</dbReference>
<feature type="transmembrane region" description="Helical" evidence="2">
    <location>
        <begin position="78"/>
        <end position="97"/>
    </location>
</feature>
<keyword evidence="2" id="KW-0472">Membrane</keyword>
<dbReference type="RefSeq" id="XP_066713143.1">
    <property type="nucleotide sequence ID" value="XM_066860973.1"/>
</dbReference>
<keyword evidence="5" id="KW-1185">Reference proteome</keyword>
<dbReference type="Proteomes" id="UP001480595">
    <property type="component" value="Unassembled WGS sequence"/>
</dbReference>
<protein>
    <recommendedName>
        <fullName evidence="3">Chalcone isomerase domain-containing protein</fullName>
    </recommendedName>
</protein>
<dbReference type="PANTHER" id="PTHR47284">
    <property type="entry name" value="FATTY-ACID-BINDING PROTEIN 2"/>
    <property type="match status" value="1"/>
</dbReference>
<proteinExistence type="predicted"/>
<feature type="compositionally biased region" description="Basic and acidic residues" evidence="1">
    <location>
        <begin position="333"/>
        <end position="349"/>
    </location>
</feature>
<dbReference type="GeneID" id="92094036"/>
<dbReference type="EMBL" id="JAQQWL010000010">
    <property type="protein sequence ID" value="KAK8054497.1"/>
    <property type="molecule type" value="Genomic_DNA"/>
</dbReference>
<dbReference type="InterPro" id="IPR016087">
    <property type="entry name" value="Chalcone_isomerase"/>
</dbReference>
<name>A0ABR1U6I5_9PEZI</name>
<keyword evidence="2" id="KW-1133">Transmembrane helix</keyword>
<sequence>MKPSRPLVRQDQLLRALQSPTSRGLRPSISPQCPRFQQQQQARTFLRRAPTSHRAVENLNLDRMRHNSYDYHVRRRNFLLAGAVAGTVAFVYTAYLLQQEITKPKQFDSGLPAGSADPFSTEAGSKRKTIVHDADGREIVPTGHSSITFFPRTLELDTSTPEDRQHPTKINTGGVEYTLVGLGMRTVSFLGIQVYLVGYYVATPDVAALQQRLTREIHPTATTLVPSEKDELRRRLLDPVEGDRIWRDLLREVRPRSLFRIVPVRDTDFHHLRDGFVRAITARANEGGDEYKADSFGEAMRDFRNVFNRGKVPKAGELIMARDERGRLTVVFDESKKGNSSNKKEDGEPKQQQQRSQRAIIGRVEDERVSRALWMNYLAGKAVASEPARANIVEGILEFVERPVGTVAAQVV</sequence>
<reference evidence="4 5" key="1">
    <citation type="submission" date="2023-01" db="EMBL/GenBank/DDBJ databases">
        <title>Analysis of 21 Apiospora genomes using comparative genomics revels a genus with tremendous synthesis potential of carbohydrate active enzymes and secondary metabolites.</title>
        <authorList>
            <person name="Sorensen T."/>
        </authorList>
    </citation>
    <scope>NUCLEOTIDE SEQUENCE [LARGE SCALE GENOMIC DNA]</scope>
    <source>
        <strain evidence="4 5">CBS 135458</strain>
    </source>
</reference>
<evidence type="ECO:0000256" key="2">
    <source>
        <dbReference type="SAM" id="Phobius"/>
    </source>
</evidence>
<dbReference type="InterPro" id="IPR016088">
    <property type="entry name" value="Chalcone_isomerase_3-sand"/>
</dbReference>
<evidence type="ECO:0000313" key="4">
    <source>
        <dbReference type="EMBL" id="KAK8054497.1"/>
    </source>
</evidence>
<organism evidence="4 5">
    <name type="scientific">Apiospora phragmitis</name>
    <dbReference type="NCBI Taxonomy" id="2905665"/>
    <lineage>
        <taxon>Eukaryota</taxon>
        <taxon>Fungi</taxon>
        <taxon>Dikarya</taxon>
        <taxon>Ascomycota</taxon>
        <taxon>Pezizomycotina</taxon>
        <taxon>Sordariomycetes</taxon>
        <taxon>Xylariomycetidae</taxon>
        <taxon>Amphisphaeriales</taxon>
        <taxon>Apiosporaceae</taxon>
        <taxon>Apiospora</taxon>
    </lineage>
</organism>
<dbReference type="Pfam" id="PF16035">
    <property type="entry name" value="Chalcone_2"/>
    <property type="match status" value="1"/>
</dbReference>
<accession>A0ABR1U6I5</accession>
<comment type="caution">
    <text evidence="4">The sequence shown here is derived from an EMBL/GenBank/DDBJ whole genome shotgun (WGS) entry which is preliminary data.</text>
</comment>
<keyword evidence="2" id="KW-0812">Transmembrane</keyword>
<evidence type="ECO:0000256" key="1">
    <source>
        <dbReference type="SAM" id="MobiDB-lite"/>
    </source>
</evidence>
<dbReference type="PANTHER" id="PTHR47284:SF3">
    <property type="entry name" value="FATTY-ACID-BINDING PROTEIN 2"/>
    <property type="match status" value="1"/>
</dbReference>
<evidence type="ECO:0000313" key="5">
    <source>
        <dbReference type="Proteomes" id="UP001480595"/>
    </source>
</evidence>
<gene>
    <name evidence="4" type="ORF">PG994_009564</name>
</gene>
<feature type="domain" description="Chalcone isomerase" evidence="3">
    <location>
        <begin position="176"/>
        <end position="393"/>
    </location>
</feature>
<dbReference type="Gene3D" id="3.50.70.10">
    <property type="match status" value="1"/>
</dbReference>